<dbReference type="InterPro" id="IPR050064">
    <property type="entry name" value="IGPS_HisA/HisF"/>
</dbReference>
<evidence type="ECO:0000256" key="12">
    <source>
        <dbReference type="PIRNR" id="PIRNR036936"/>
    </source>
</evidence>
<keyword evidence="4 12" id="KW-0315">Glutamine amidotransferase</keyword>
<keyword evidence="18" id="KW-1185">Reference proteome</keyword>
<dbReference type="AlphaFoldDB" id="A0A2P6VRM5"/>
<dbReference type="Gene3D" id="3.20.20.70">
    <property type="entry name" value="Aldolase class I"/>
    <property type="match status" value="1"/>
</dbReference>
<evidence type="ECO:0000256" key="8">
    <source>
        <dbReference type="ARBA" id="ARBA00047838"/>
    </source>
</evidence>
<comment type="pathway">
    <text evidence="1 12">Amino-acid biosynthesis; L-histidine biosynthesis; L-histidine from 5-phospho-alpha-D-ribose 1-diphosphate: step 5/9.</text>
</comment>
<dbReference type="SUPFAM" id="SSF52317">
    <property type="entry name" value="Class I glutamine amidotransferase-like"/>
    <property type="match status" value="1"/>
</dbReference>
<organism evidence="17 18">
    <name type="scientific">Micractinium conductrix</name>
    <dbReference type="NCBI Taxonomy" id="554055"/>
    <lineage>
        <taxon>Eukaryota</taxon>
        <taxon>Viridiplantae</taxon>
        <taxon>Chlorophyta</taxon>
        <taxon>core chlorophytes</taxon>
        <taxon>Trebouxiophyceae</taxon>
        <taxon>Chlorellales</taxon>
        <taxon>Chlorellaceae</taxon>
        <taxon>Chlorella clade</taxon>
        <taxon>Micractinium</taxon>
    </lineage>
</organism>
<dbReference type="PANTHER" id="PTHR21235">
    <property type="entry name" value="IMIDAZOLE GLYCEROL PHOSPHATE SYNTHASE SUBUNIT HISF/H IGP SYNTHASE SUBUNIT HISF/H"/>
    <property type="match status" value="1"/>
</dbReference>
<evidence type="ECO:0000313" key="17">
    <source>
        <dbReference type="EMBL" id="PSC76732.1"/>
    </source>
</evidence>
<keyword evidence="7 12" id="KW-0511">Multifunctional enzyme</keyword>
<evidence type="ECO:0000259" key="16">
    <source>
        <dbReference type="Pfam" id="PF00117"/>
    </source>
</evidence>
<dbReference type="NCBIfam" id="TIGR01855">
    <property type="entry name" value="IMP_synth_hisH"/>
    <property type="match status" value="1"/>
</dbReference>
<comment type="caution">
    <text evidence="17">The sequence shown here is derived from an EMBL/GenBank/DDBJ whole genome shotgun (WGS) entry which is preliminary data.</text>
</comment>
<comment type="similarity">
    <text evidence="11 12">In the C-terminal section; belongs to the HisA/HisF family.</text>
</comment>
<comment type="similarity">
    <text evidence="15">Belongs to the HisA/HisF family.</text>
</comment>
<keyword evidence="12" id="KW-0934">Plastid</keyword>
<feature type="binding site" description="covalent" evidence="14">
    <location>
        <position position="126"/>
    </location>
    <ligand>
        <name>L-glutamine</name>
        <dbReference type="ChEBI" id="CHEBI:58359"/>
    </ligand>
</feature>
<evidence type="ECO:0000256" key="10">
    <source>
        <dbReference type="ARBA" id="ARBA00055946"/>
    </source>
</evidence>
<dbReference type="PROSITE" id="PS51273">
    <property type="entry name" value="GATASE_TYPE_1"/>
    <property type="match status" value="1"/>
</dbReference>
<dbReference type="PANTHER" id="PTHR21235:SF2">
    <property type="entry name" value="IMIDAZOLE GLYCEROL PHOSPHATE SYNTHASE HISHF"/>
    <property type="match status" value="1"/>
</dbReference>
<dbReference type="InterPro" id="IPR004651">
    <property type="entry name" value="HisF"/>
</dbReference>
<feature type="active site" evidence="13">
    <location>
        <position position="278"/>
    </location>
</feature>
<evidence type="ECO:0000256" key="2">
    <source>
        <dbReference type="ARBA" id="ARBA00022605"/>
    </source>
</evidence>
<dbReference type="Gene3D" id="3.40.50.880">
    <property type="match status" value="1"/>
</dbReference>
<evidence type="ECO:0000256" key="6">
    <source>
        <dbReference type="ARBA" id="ARBA00023239"/>
    </source>
</evidence>
<dbReference type="InterPro" id="IPR013785">
    <property type="entry name" value="Aldolase_TIM"/>
</dbReference>
<dbReference type="UniPathway" id="UPA00031">
    <property type="reaction ID" value="UER00010"/>
</dbReference>
<dbReference type="GO" id="GO:0004359">
    <property type="term" value="F:glutaminase activity"/>
    <property type="evidence" value="ECO:0007669"/>
    <property type="project" value="UniProtKB-EC"/>
</dbReference>
<dbReference type="EC" id="3.5.1.2" evidence="12"/>
<dbReference type="InterPro" id="IPR010139">
    <property type="entry name" value="Imidazole-glycPsynth_HisH"/>
</dbReference>
<dbReference type="GO" id="GO:0000107">
    <property type="term" value="F:imidazoleglycerol-phosphate synthase activity"/>
    <property type="evidence" value="ECO:0007669"/>
    <property type="project" value="UniProtKB-UniRule"/>
</dbReference>
<dbReference type="Pfam" id="PF00117">
    <property type="entry name" value="GATase"/>
    <property type="match status" value="1"/>
</dbReference>
<keyword evidence="5 12" id="KW-0368">Histidine biosynthesis</keyword>
<feature type="region of interest" description="PRFAR binding" evidence="14">
    <location>
        <begin position="507"/>
        <end position="508"/>
    </location>
</feature>
<dbReference type="InterPro" id="IPR006062">
    <property type="entry name" value="His_biosynth"/>
</dbReference>
<evidence type="ECO:0000313" key="18">
    <source>
        <dbReference type="Proteomes" id="UP000239649"/>
    </source>
</evidence>
<evidence type="ECO:0000256" key="11">
    <source>
        <dbReference type="ARBA" id="ARBA00061106"/>
    </source>
</evidence>
<keyword evidence="6 12" id="KW-0456">Lyase</keyword>
<accession>A0A2P6VRM5</accession>
<dbReference type="Proteomes" id="UP000239649">
    <property type="component" value="Unassembled WGS sequence"/>
</dbReference>
<dbReference type="GO" id="GO:0009507">
    <property type="term" value="C:chloroplast"/>
    <property type="evidence" value="ECO:0007669"/>
    <property type="project" value="UniProtKB-SubCell"/>
</dbReference>
<evidence type="ECO:0000256" key="3">
    <source>
        <dbReference type="ARBA" id="ARBA00022801"/>
    </source>
</evidence>
<proteinExistence type="inferred from homology"/>
<dbReference type="GO" id="GO:0000105">
    <property type="term" value="P:L-histidine biosynthetic process"/>
    <property type="evidence" value="ECO:0007669"/>
    <property type="project" value="UniProtKB-UniRule"/>
</dbReference>
<feature type="active site" evidence="13">
    <location>
        <position position="437"/>
    </location>
</feature>
<evidence type="ECO:0000256" key="13">
    <source>
        <dbReference type="PIRSR" id="PIRSR036936-1"/>
    </source>
</evidence>
<feature type="active site" description="For GATase activity" evidence="13">
    <location>
        <position position="231"/>
    </location>
</feature>
<dbReference type="EMBL" id="LHPF02000001">
    <property type="protein sequence ID" value="PSC76732.1"/>
    <property type="molecule type" value="Genomic_DNA"/>
</dbReference>
<evidence type="ECO:0000256" key="1">
    <source>
        <dbReference type="ARBA" id="ARBA00005091"/>
    </source>
</evidence>
<dbReference type="FunFam" id="3.20.20.70:FF:000094">
    <property type="entry name" value="Imidazole glycerol phosphate synthase hisHF"/>
    <property type="match status" value="1"/>
</dbReference>
<comment type="catalytic activity">
    <reaction evidence="9 12">
        <text>L-glutamine + H2O = L-glutamate + NH4(+)</text>
        <dbReference type="Rhea" id="RHEA:15889"/>
        <dbReference type="ChEBI" id="CHEBI:15377"/>
        <dbReference type="ChEBI" id="CHEBI:28938"/>
        <dbReference type="ChEBI" id="CHEBI:29985"/>
        <dbReference type="ChEBI" id="CHEBI:58359"/>
        <dbReference type="EC" id="3.5.1.2"/>
    </reaction>
</comment>
<feature type="binding site" evidence="14">
    <location>
        <position position="365"/>
    </location>
    <ligand>
        <name>substrate</name>
    </ligand>
</feature>
<comment type="function">
    <text evidence="10 12">IGPS catalyzes the conversion of PRFAR and glutamine to IGP, AICAR and glutamate. The glutaminase domain produces the ammonia necessary for the cyclase domain to produce IGP and AICAR from PRFAR. The ammonia is channeled to the active site of the cyclase domain.</text>
</comment>
<keyword evidence="12" id="KW-0150">Chloroplast</keyword>
<comment type="subcellular location">
    <subcellularLocation>
        <location evidence="12">Plastid</location>
        <location evidence="12">Chloroplast</location>
    </subcellularLocation>
</comment>
<evidence type="ECO:0000256" key="5">
    <source>
        <dbReference type="ARBA" id="ARBA00023102"/>
    </source>
</evidence>
<dbReference type="SUPFAM" id="SSF51366">
    <property type="entry name" value="Ribulose-phoshate binding barrel"/>
    <property type="match status" value="1"/>
</dbReference>
<reference evidence="17 18" key="1">
    <citation type="journal article" date="2018" name="Plant J.">
        <title>Genome sequences of Chlorella sorokiniana UTEX 1602 and Micractinium conductrix SAG 241.80: implications to maltose excretion by a green alga.</title>
        <authorList>
            <person name="Arriola M.B."/>
            <person name="Velmurugan N."/>
            <person name="Zhang Y."/>
            <person name="Plunkett M.H."/>
            <person name="Hondzo H."/>
            <person name="Barney B.M."/>
        </authorList>
    </citation>
    <scope>NUCLEOTIDE SEQUENCE [LARGE SCALE GENOMIC DNA]</scope>
    <source>
        <strain evidence="17 18">SAG 241.80</strain>
    </source>
</reference>
<feature type="region of interest" description="PRFAR binding" evidence="14">
    <location>
        <begin position="397"/>
        <end position="398"/>
    </location>
</feature>
<evidence type="ECO:0000256" key="15">
    <source>
        <dbReference type="RuleBase" id="RU003657"/>
    </source>
</evidence>
<feature type="binding site" evidence="14">
    <location>
        <position position="502"/>
    </location>
    <ligand>
        <name>substrate</name>
    </ligand>
</feature>
<feature type="active site" description="For GATase activity" evidence="13">
    <location>
        <position position="126"/>
    </location>
</feature>
<dbReference type="InterPro" id="IPR017926">
    <property type="entry name" value="GATASE"/>
</dbReference>
<dbReference type="CDD" id="cd04731">
    <property type="entry name" value="HisF"/>
    <property type="match status" value="1"/>
</dbReference>
<feature type="region of interest" description="PRFAR binding" evidence="14">
    <location>
        <begin position="533"/>
        <end position="534"/>
    </location>
</feature>
<dbReference type="Pfam" id="PF00977">
    <property type="entry name" value="His_biosynth"/>
    <property type="match status" value="1"/>
</dbReference>
<dbReference type="NCBIfam" id="TIGR00735">
    <property type="entry name" value="hisF"/>
    <property type="match status" value="1"/>
</dbReference>
<evidence type="ECO:0000256" key="14">
    <source>
        <dbReference type="PIRSR" id="PIRSR036936-2"/>
    </source>
</evidence>
<sequence length="583" mass="61567">MASQVSSSGARLGCSGGSQSTAMQILRTPAPSRLRSGSGVACRAGEREVTLLDYGAGNVRSVRNAIKRCGYTIKDVESAADIASAERLVFPGVGAFGQAMEILKQRGYTQALRDYIQADRQFLGVCLGMQLLFEGSEESGGCEGLGLIPGMVSHFDTGMGLPVPHIGWNDLIQKRHSTLLSRVGDRRVYFVHSYHATPTPENADWVLATSEYGGEFVAAVQKGNVSATQFHPEKSGATGLDILSCFLDPEAAAASGVPPAAANGRPRGLAKRVIACLDVRANDNGDLVVTKGDQYDVRETGSTGEVRNLGKPVELAGRYFEEGADEVTFLNITGFRDFPLGDLPMLEVLRQASEGVFVPLTVGGGIREFTDGTGKHYSALQVAAEYFRSGADKVSIGSDAVYAVEAYLAAGGKKDGSTAIEQISRVYGAQAVVISIDPKRVYVASPDNTTHHTVKTPKPGPNGEQYCWWQCTVMGGREGRDVDAVQLAKAVEDLGAGEILLNCIDNDGVGQGFDCELVGAVADAVTIPVIASSGAGTPQHFTEVFQKTKAAAALAAGIFHRREVPITAVKEHLNATGIPARTA</sequence>
<dbReference type="OrthoDB" id="10254903at2759"/>
<dbReference type="CDD" id="cd01748">
    <property type="entry name" value="GATase1_IGP_Synthase"/>
    <property type="match status" value="1"/>
</dbReference>
<dbReference type="InterPro" id="IPR011060">
    <property type="entry name" value="RibuloseP-bd_barrel"/>
</dbReference>
<keyword evidence="3 12" id="KW-0378">Hydrolase</keyword>
<dbReference type="FunFam" id="3.40.50.880:FF:000036">
    <property type="entry name" value="Imidazole glycerol phosphate synthase hisHF"/>
    <property type="match status" value="1"/>
</dbReference>
<keyword evidence="2 12" id="KW-0028">Amino-acid biosynthesis</keyword>
<evidence type="ECO:0000256" key="7">
    <source>
        <dbReference type="ARBA" id="ARBA00023268"/>
    </source>
</evidence>
<comment type="catalytic activity">
    <reaction evidence="8 12">
        <text>5-[(5-phospho-1-deoxy-D-ribulos-1-ylimino)methylamino]-1-(5-phospho-beta-D-ribosyl)imidazole-4-carboxamide + L-glutamine = D-erythro-1-(imidazol-4-yl)glycerol 3-phosphate + 5-amino-1-(5-phospho-beta-D-ribosyl)imidazole-4-carboxamide + L-glutamate + H(+)</text>
        <dbReference type="Rhea" id="RHEA:24793"/>
        <dbReference type="ChEBI" id="CHEBI:15378"/>
        <dbReference type="ChEBI" id="CHEBI:29985"/>
        <dbReference type="ChEBI" id="CHEBI:58278"/>
        <dbReference type="ChEBI" id="CHEBI:58359"/>
        <dbReference type="ChEBI" id="CHEBI:58475"/>
        <dbReference type="ChEBI" id="CHEBI:58525"/>
        <dbReference type="EC" id="4.3.2.10"/>
    </reaction>
</comment>
<dbReference type="GO" id="GO:0016829">
    <property type="term" value="F:lyase activity"/>
    <property type="evidence" value="ECO:0007669"/>
    <property type="project" value="UniProtKB-KW"/>
</dbReference>
<dbReference type="PIRSF" id="PIRSF036936">
    <property type="entry name" value="IGPS_HisHF"/>
    <property type="match status" value="1"/>
</dbReference>
<dbReference type="InterPro" id="IPR029062">
    <property type="entry name" value="Class_I_gatase-like"/>
</dbReference>
<gene>
    <name evidence="17" type="primary">g213</name>
    <name evidence="17" type="ORF">C2E20_0213</name>
</gene>
<dbReference type="STRING" id="554055.A0A2P6VRM5"/>
<protein>
    <recommendedName>
        <fullName evidence="12">Imidazole glycerol phosphate synthase hisHF</fullName>
    </recommendedName>
    <domain>
        <recommendedName>
            <fullName evidence="12">Glutaminase</fullName>
            <ecNumber evidence="12">3.5.1.2</ecNumber>
        </recommendedName>
    </domain>
    <domain>
        <recommendedName>
            <fullName evidence="12">Cyclase</fullName>
        </recommendedName>
    </domain>
</protein>
<evidence type="ECO:0000256" key="9">
    <source>
        <dbReference type="ARBA" id="ARBA00049534"/>
    </source>
</evidence>
<feature type="active site" description="For GATase activity" evidence="13">
    <location>
        <position position="233"/>
    </location>
</feature>
<feature type="region of interest" description="PRFAR binding" evidence="14">
    <location>
        <begin position="556"/>
        <end position="557"/>
    </location>
</feature>
<feature type="region of interest" description="PRFAR binding" evidence="14">
    <location>
        <begin position="435"/>
        <end position="437"/>
    </location>
</feature>
<dbReference type="InterPro" id="IPR014640">
    <property type="entry name" value="IGPS_HisHF"/>
</dbReference>
<evidence type="ECO:0000256" key="4">
    <source>
        <dbReference type="ARBA" id="ARBA00022962"/>
    </source>
</evidence>
<feature type="domain" description="Glutamine amidotransferase" evidence="16">
    <location>
        <begin position="51"/>
        <end position="238"/>
    </location>
</feature>
<name>A0A2P6VRM5_9CHLO</name>
<dbReference type="HAMAP" id="MF_00278">
    <property type="entry name" value="HisH"/>
    <property type="match status" value="1"/>
</dbReference>